<name>A0A412EZI6_9FIRM</name>
<gene>
    <name evidence="1" type="ORF">DWY33_09665</name>
</gene>
<reference evidence="1 2" key="1">
    <citation type="submission" date="2018-08" db="EMBL/GenBank/DDBJ databases">
        <title>A genome reference for cultivated species of the human gut microbiota.</title>
        <authorList>
            <person name="Zou Y."/>
            <person name="Xue W."/>
            <person name="Luo G."/>
        </authorList>
    </citation>
    <scope>NUCLEOTIDE SEQUENCE [LARGE SCALE GENOMIC DNA]</scope>
    <source>
        <strain evidence="1 2">AF25-11</strain>
    </source>
</reference>
<sequence>MQILSGIKLKIMVRAFRIRIKNGEAFEDIAADYPALTTDDLEAIKEALNLE</sequence>
<accession>A0A412EZI6</accession>
<dbReference type="AlphaFoldDB" id="A0A412EZI6"/>
<evidence type="ECO:0000313" key="2">
    <source>
        <dbReference type="Proteomes" id="UP000283652"/>
    </source>
</evidence>
<comment type="caution">
    <text evidence="1">The sequence shown here is derived from an EMBL/GenBank/DDBJ whole genome shotgun (WGS) entry which is preliminary data.</text>
</comment>
<protein>
    <submittedName>
        <fullName evidence="1">Antitoxin</fullName>
    </submittedName>
</protein>
<dbReference type="Proteomes" id="UP000283652">
    <property type="component" value="Unassembled WGS sequence"/>
</dbReference>
<dbReference type="EMBL" id="QRUK01000017">
    <property type="protein sequence ID" value="RGR58380.1"/>
    <property type="molecule type" value="Genomic_DNA"/>
</dbReference>
<proteinExistence type="predicted"/>
<organism evidence="1 2">
    <name type="scientific">Dorea formicigenerans</name>
    <dbReference type="NCBI Taxonomy" id="39486"/>
    <lineage>
        <taxon>Bacteria</taxon>
        <taxon>Bacillati</taxon>
        <taxon>Bacillota</taxon>
        <taxon>Clostridia</taxon>
        <taxon>Lachnospirales</taxon>
        <taxon>Lachnospiraceae</taxon>
        <taxon>Dorea</taxon>
    </lineage>
</organism>
<evidence type="ECO:0000313" key="1">
    <source>
        <dbReference type="EMBL" id="RGR58380.1"/>
    </source>
</evidence>
<dbReference type="RefSeq" id="WP_118398751.1">
    <property type="nucleotide sequence ID" value="NZ_QRUK01000017.1"/>
</dbReference>